<comment type="subcellular location">
    <subcellularLocation>
        <location evidence="1">Membrane</location>
        <topology evidence="1">Multi-pass membrane protein</topology>
    </subcellularLocation>
</comment>
<comment type="caution">
    <text evidence="7">The sequence shown here is derived from an EMBL/GenBank/DDBJ whole genome shotgun (WGS) entry which is preliminary data.</text>
</comment>
<organism evidence="7 8">
    <name type="scientific">Planosporangium thailandense</name>
    <dbReference type="NCBI Taxonomy" id="765197"/>
    <lineage>
        <taxon>Bacteria</taxon>
        <taxon>Bacillati</taxon>
        <taxon>Actinomycetota</taxon>
        <taxon>Actinomycetes</taxon>
        <taxon>Micromonosporales</taxon>
        <taxon>Micromonosporaceae</taxon>
        <taxon>Planosporangium</taxon>
    </lineage>
</organism>
<evidence type="ECO:0000256" key="1">
    <source>
        <dbReference type="ARBA" id="ARBA00004141"/>
    </source>
</evidence>
<keyword evidence="8" id="KW-1185">Reference proteome</keyword>
<dbReference type="Pfam" id="PF13515">
    <property type="entry name" value="FUSC_2"/>
    <property type="match status" value="1"/>
</dbReference>
<evidence type="ECO:0000256" key="3">
    <source>
        <dbReference type="ARBA" id="ARBA00022989"/>
    </source>
</evidence>
<proteinExistence type="predicted"/>
<reference evidence="7 8" key="1">
    <citation type="submission" date="2020-03" db="EMBL/GenBank/DDBJ databases">
        <title>WGS of the type strain of Planosporangium spp.</title>
        <authorList>
            <person name="Thawai C."/>
        </authorList>
    </citation>
    <scope>NUCLEOTIDE SEQUENCE [LARGE SCALE GENOMIC DNA]</scope>
    <source>
        <strain evidence="7 8">TBRC 5610</strain>
    </source>
</reference>
<evidence type="ECO:0000259" key="6">
    <source>
        <dbReference type="Pfam" id="PF13515"/>
    </source>
</evidence>
<feature type="domain" description="Integral membrane bound transporter" evidence="6">
    <location>
        <begin position="63"/>
        <end position="187"/>
    </location>
</feature>
<keyword evidence="3 5" id="KW-1133">Transmembrane helix</keyword>
<dbReference type="EMBL" id="JAATVY010000011">
    <property type="protein sequence ID" value="NJC71349.1"/>
    <property type="molecule type" value="Genomic_DNA"/>
</dbReference>
<evidence type="ECO:0000256" key="5">
    <source>
        <dbReference type="SAM" id="Phobius"/>
    </source>
</evidence>
<feature type="transmembrane region" description="Helical" evidence="5">
    <location>
        <begin position="174"/>
        <end position="194"/>
    </location>
</feature>
<feature type="transmembrane region" description="Helical" evidence="5">
    <location>
        <begin position="103"/>
        <end position="123"/>
    </location>
</feature>
<evidence type="ECO:0000313" key="7">
    <source>
        <dbReference type="EMBL" id="NJC71349.1"/>
    </source>
</evidence>
<dbReference type="InterPro" id="IPR049453">
    <property type="entry name" value="Memb_transporter_dom"/>
</dbReference>
<dbReference type="RefSeq" id="WP_167926257.1">
    <property type="nucleotide sequence ID" value="NZ_JAATVY010000011.1"/>
</dbReference>
<dbReference type="Proteomes" id="UP000722989">
    <property type="component" value="Unassembled WGS sequence"/>
</dbReference>
<evidence type="ECO:0000256" key="4">
    <source>
        <dbReference type="ARBA" id="ARBA00023136"/>
    </source>
</evidence>
<accession>A0ABX0Y1N0</accession>
<evidence type="ECO:0000313" key="8">
    <source>
        <dbReference type="Proteomes" id="UP000722989"/>
    </source>
</evidence>
<protein>
    <submittedName>
        <fullName evidence="7">Aromatic acid exporter family protein</fullName>
    </submittedName>
</protein>
<gene>
    <name evidence="7" type="ORF">HC031_16735</name>
</gene>
<keyword evidence="2 5" id="KW-0812">Transmembrane</keyword>
<name>A0ABX0Y1N0_9ACTN</name>
<feature type="transmembrane region" description="Helical" evidence="5">
    <location>
        <begin position="46"/>
        <end position="66"/>
    </location>
</feature>
<keyword evidence="4 5" id="KW-0472">Membrane</keyword>
<feature type="transmembrane region" description="Helical" evidence="5">
    <location>
        <begin position="129"/>
        <end position="162"/>
    </location>
</feature>
<evidence type="ECO:0000256" key="2">
    <source>
        <dbReference type="ARBA" id="ARBA00022692"/>
    </source>
</evidence>
<sequence length="393" mass="41208">MGKLKRLRRESAARVPGGPYATRVEKVLDSWRHRTRTTERDRRRQLAMYSVLAVQAGIAAGLAWIVAGRIGISTHNPVFAPIAAVGTVAGAVGQRLRRVVELIAGVGLGIAIANAFLALVGHGAAQTGLIVTATILLAIALTGHGGLVTQAGGTAVLVSAVAPTTASGVAATQLANAVTGGMIGLLVVIVLFPLNPLRIVHKAAAPALKQLAAQLTATGRALADHDASGAEKALQELRDMGDELARLSDAVQGAQEVVRFSPQRRHWRDSLQQYSEGAEHLDRAVLASRGLTRRSISLIVDGEKLPPLLPEAVHNLGLALRELDEDFIAGREPHRARHRTLTAVCQAGDACRAGLGLSGTAVVAVVRTIAGELLQATAITRTDANRMVREAAR</sequence>
<feature type="transmembrane region" description="Helical" evidence="5">
    <location>
        <begin position="78"/>
        <end position="96"/>
    </location>
</feature>